<feature type="compositionally biased region" description="Polar residues" evidence="1">
    <location>
        <begin position="488"/>
        <end position="499"/>
    </location>
</feature>
<dbReference type="Proteomes" id="UP000604046">
    <property type="component" value="Unassembled WGS sequence"/>
</dbReference>
<organism evidence="2 3">
    <name type="scientific">Symbiodinium natans</name>
    <dbReference type="NCBI Taxonomy" id="878477"/>
    <lineage>
        <taxon>Eukaryota</taxon>
        <taxon>Sar</taxon>
        <taxon>Alveolata</taxon>
        <taxon>Dinophyceae</taxon>
        <taxon>Suessiales</taxon>
        <taxon>Symbiodiniaceae</taxon>
        <taxon>Symbiodinium</taxon>
    </lineage>
</organism>
<feature type="region of interest" description="Disordered" evidence="1">
    <location>
        <begin position="547"/>
        <end position="579"/>
    </location>
</feature>
<feature type="region of interest" description="Disordered" evidence="1">
    <location>
        <begin position="476"/>
        <end position="526"/>
    </location>
</feature>
<reference evidence="2" key="1">
    <citation type="submission" date="2021-02" db="EMBL/GenBank/DDBJ databases">
        <authorList>
            <person name="Dougan E. K."/>
            <person name="Rhodes N."/>
            <person name="Thang M."/>
            <person name="Chan C."/>
        </authorList>
    </citation>
    <scope>NUCLEOTIDE SEQUENCE</scope>
</reference>
<feature type="region of interest" description="Disordered" evidence="1">
    <location>
        <begin position="659"/>
        <end position="678"/>
    </location>
</feature>
<evidence type="ECO:0000313" key="2">
    <source>
        <dbReference type="EMBL" id="CAE6963555.1"/>
    </source>
</evidence>
<gene>
    <name evidence="2" type="ORF">SNAT2548_LOCUS2079</name>
</gene>
<protein>
    <submittedName>
        <fullName evidence="2">Uncharacterized protein</fullName>
    </submittedName>
</protein>
<proteinExistence type="predicted"/>
<keyword evidence="3" id="KW-1185">Reference proteome</keyword>
<dbReference type="AlphaFoldDB" id="A0A812HXW5"/>
<feature type="region of interest" description="Disordered" evidence="1">
    <location>
        <begin position="1"/>
        <end position="61"/>
    </location>
</feature>
<dbReference type="OrthoDB" id="428951at2759"/>
<evidence type="ECO:0000256" key="1">
    <source>
        <dbReference type="SAM" id="MobiDB-lite"/>
    </source>
</evidence>
<feature type="compositionally biased region" description="Polar residues" evidence="1">
    <location>
        <begin position="547"/>
        <end position="558"/>
    </location>
</feature>
<feature type="region of interest" description="Disordered" evidence="1">
    <location>
        <begin position="836"/>
        <end position="859"/>
    </location>
</feature>
<evidence type="ECO:0000313" key="3">
    <source>
        <dbReference type="Proteomes" id="UP000604046"/>
    </source>
</evidence>
<sequence length="876" mass="93243">MAKTSLRRPNDANGGRFVAPPLPGRNIRNLAPLAPRDVQKYLGTPSTPSIPTPPKPQKSIRAPERLAERLKGGHVRGILARAGLQKIVETEGRWSYNKDLLTELVQATQGVSIFELLVTLTRAKAQEVEHWPESIKAAEKLELLRSLQSRLQSALSSSCIEAMEVLLQSVEAVPALRAHPDFGPLVSAVEQRLRKLRSLRCELRRAARSSDIVLLAGSLRMAGELGVRGPEAIAPWKEVEVAEVRLNVLHALLAKMIGLLGMVSEVEEAAFLQVLRHADRVLEDDPLPPLGWVLKAVREQFQQRYGYDYVSSAPAPKPGTWEVELRRNLDELGPKELELLREFATPAAVSAYTVQGISGPGSVVEEAVAGTSEQIIREVIRSGLQASSGAFDQVCLPQPRSDAGSVVVEDSDTTVDKIIGQVMQSELALIGQLRVGQDDARPAEPVQHREPSNEDACSSLCRQLVNDLMSTGLEVEASSGDPVLRPVTTPSAETVQMSMARTDRTSPEDTAAVPSTRPGPVQAEDVDGQSNDALVADIIHGLRASTETPSAETVQMSMARTDRTSPEDTAAVPSTRPGPVQAEDVVGRSNDAIVAGIFHGLRASTETPSAETVQMSVARTDRISDPKEDFNAAEDEAGRSSRAIVAGIVEGLRPATVTPSAETVPLSGRQSAQEGSQASEFKAVESVFKEPRVHPGSCLPSATSAEAKSSIITLQEDSAAPGQSLVEGIVQTELESVCGGTDDASSTEMFHKKLQDQLSVLRTPDEEDLADAEVAEVLSKAFSAAVMEEQERCCSSPPGRQSGLSPVVEIACPPATPTSFVEESLADATLQNVLRAGQNENDPGEAAVSDAGSSRGSDVVASQIAGGLASDLLGSP</sequence>
<accession>A0A812HXW5</accession>
<name>A0A812HXW5_9DINO</name>
<dbReference type="EMBL" id="CAJNDS010000115">
    <property type="protein sequence ID" value="CAE6963555.1"/>
    <property type="molecule type" value="Genomic_DNA"/>
</dbReference>
<feature type="compositionally biased region" description="Polar residues" evidence="1">
    <location>
        <begin position="668"/>
        <end position="678"/>
    </location>
</feature>
<comment type="caution">
    <text evidence="2">The sequence shown here is derived from an EMBL/GenBank/DDBJ whole genome shotgun (WGS) entry which is preliminary data.</text>
</comment>